<comment type="caution">
    <text evidence="1">The sequence shown here is derived from an EMBL/GenBank/DDBJ whole genome shotgun (WGS) entry which is preliminary data.</text>
</comment>
<protein>
    <submittedName>
        <fullName evidence="1">Uncharacterized protein</fullName>
    </submittedName>
</protein>
<organism evidence="1 2">
    <name type="scientific">Lindgomyces ingoldianus</name>
    <dbReference type="NCBI Taxonomy" id="673940"/>
    <lineage>
        <taxon>Eukaryota</taxon>
        <taxon>Fungi</taxon>
        <taxon>Dikarya</taxon>
        <taxon>Ascomycota</taxon>
        <taxon>Pezizomycotina</taxon>
        <taxon>Dothideomycetes</taxon>
        <taxon>Pleosporomycetidae</taxon>
        <taxon>Pleosporales</taxon>
        <taxon>Lindgomycetaceae</taxon>
        <taxon>Lindgomyces</taxon>
    </lineage>
</organism>
<reference evidence="1" key="1">
    <citation type="journal article" date="2020" name="Stud. Mycol.">
        <title>101 Dothideomycetes genomes: a test case for predicting lifestyles and emergence of pathogens.</title>
        <authorList>
            <person name="Haridas S."/>
            <person name="Albert R."/>
            <person name="Binder M."/>
            <person name="Bloem J."/>
            <person name="Labutti K."/>
            <person name="Salamov A."/>
            <person name="Andreopoulos B."/>
            <person name="Baker S."/>
            <person name="Barry K."/>
            <person name="Bills G."/>
            <person name="Bluhm B."/>
            <person name="Cannon C."/>
            <person name="Castanera R."/>
            <person name="Culley D."/>
            <person name="Daum C."/>
            <person name="Ezra D."/>
            <person name="Gonzalez J."/>
            <person name="Henrissat B."/>
            <person name="Kuo A."/>
            <person name="Liang C."/>
            <person name="Lipzen A."/>
            <person name="Lutzoni F."/>
            <person name="Magnuson J."/>
            <person name="Mondo S."/>
            <person name="Nolan M."/>
            <person name="Ohm R."/>
            <person name="Pangilinan J."/>
            <person name="Park H.-J."/>
            <person name="Ramirez L."/>
            <person name="Alfaro M."/>
            <person name="Sun H."/>
            <person name="Tritt A."/>
            <person name="Yoshinaga Y."/>
            <person name="Zwiers L.-H."/>
            <person name="Turgeon B."/>
            <person name="Goodwin S."/>
            <person name="Spatafora J."/>
            <person name="Crous P."/>
            <person name="Grigoriev I."/>
        </authorList>
    </citation>
    <scope>NUCLEOTIDE SEQUENCE</scope>
    <source>
        <strain evidence="1">ATCC 200398</strain>
    </source>
</reference>
<dbReference type="Proteomes" id="UP000799755">
    <property type="component" value="Unassembled WGS sequence"/>
</dbReference>
<evidence type="ECO:0000313" key="2">
    <source>
        <dbReference type="Proteomes" id="UP000799755"/>
    </source>
</evidence>
<sequence>MEGKNQSIELLRQPPHSPSPPYLATWGNDVVQDPEERNGYNGRIAHAIAYDCLKIQTKAASHTTWMFLQDPVWPFLKSRMMKKQAFALLLLFLGGIIPFIVLGKSTSYDRYHGTVGVYGGIFTSKLISCGDAFGDPQNATVSGIEALFVLDYTFGSFLFSQAKTIDVAWDVCVGRGAQFIAWYVAYVVFSDALLRVIERHPASYHTFTRICLEGPSLTLMWVLLKNIFQAQSKRTWTLFFYMLLSTGWILSMPTWLSAMTGYDSTTISWVDLDNSNNIAPASSFEYQNIVYGTWNHTFDKSACSSDKQLAYYTSYSYTADQNTFCSCQLPNGTLTTISAWTREWHNSRSRNGTRLYDCIFTFPGNNQTYKDFSGNSHNCNGTAKITLFNQTYDVQDLNSTFGYCYNGKGYSSSEILSKSRCLPDTANPSYKWGFSTMLSGLFVIIQFVWSLTMYAVWQDAQFGSKLIKAGFQMTELIAAFTLTLVARQKTGLSSKELLLAETKKLKRELYGGKNDIEAKIEYNIFMENSKQYPECESEDEEEVVLRRRNVRSEEFA</sequence>
<keyword evidence="2" id="KW-1185">Reference proteome</keyword>
<name>A0ACB6Q7P6_9PLEO</name>
<accession>A0ACB6Q7P6</accession>
<proteinExistence type="predicted"/>
<dbReference type="EMBL" id="MU003560">
    <property type="protein sequence ID" value="KAF2462872.1"/>
    <property type="molecule type" value="Genomic_DNA"/>
</dbReference>
<gene>
    <name evidence="1" type="ORF">BDR25DRAFT_308104</name>
</gene>
<evidence type="ECO:0000313" key="1">
    <source>
        <dbReference type="EMBL" id="KAF2462872.1"/>
    </source>
</evidence>